<dbReference type="Proteomes" id="UP000559027">
    <property type="component" value="Unassembled WGS sequence"/>
</dbReference>
<dbReference type="EMBL" id="JAACJO010000012">
    <property type="protein sequence ID" value="KAF5351706.1"/>
    <property type="molecule type" value="Genomic_DNA"/>
</dbReference>
<dbReference type="SFLD" id="SFLDG01129">
    <property type="entry name" value="C1.5:_HAD__Beta-PGM__Phosphata"/>
    <property type="match status" value="1"/>
</dbReference>
<gene>
    <name evidence="1" type="ORF">D9756_007657</name>
</gene>
<dbReference type="Pfam" id="PF00702">
    <property type="entry name" value="Hydrolase"/>
    <property type="match status" value="1"/>
</dbReference>
<dbReference type="SFLD" id="SFLDS00003">
    <property type="entry name" value="Haloacid_Dehalogenase"/>
    <property type="match status" value="1"/>
</dbReference>
<dbReference type="OrthoDB" id="40579at2759"/>
<name>A0A8H5D2V0_9AGAR</name>
<sequence>MAENTKPFPKIEYVLFDMDGLMIDSEKIYTDVTNYRYIDEILGKYGKEMTWDIKAGCMGKPERQAGEYLLSFFPDIDLTLEDYLAQRNQLQDERWPTVPLLPGVKKLVHHLKAHDIPIAIATGSRRRNYQMKTAHLQAVFGCFGGKVICGDDAAHSIKGKPAPDIFIIAAKELLSRDVGSVGELITEKQKEERRMGLVFEDGLPGMQAGKRAGMSVVWVPDYNLLNVDYSGDERADQILKTLEDFVPEHWGLPPYPLHDKHI</sequence>
<dbReference type="PANTHER" id="PTHR18901:SF38">
    <property type="entry name" value="PSEUDOURIDINE-5'-PHOSPHATASE"/>
    <property type="match status" value="1"/>
</dbReference>
<proteinExistence type="predicted"/>
<dbReference type="AlphaFoldDB" id="A0A8H5D2V0"/>
<dbReference type="InterPro" id="IPR023198">
    <property type="entry name" value="PGP-like_dom2"/>
</dbReference>
<evidence type="ECO:0000313" key="2">
    <source>
        <dbReference type="Proteomes" id="UP000559027"/>
    </source>
</evidence>
<dbReference type="PANTHER" id="PTHR18901">
    <property type="entry name" value="2-DEOXYGLUCOSE-6-PHOSPHATE PHOSPHATASE 2"/>
    <property type="match status" value="1"/>
</dbReference>
<evidence type="ECO:0000313" key="1">
    <source>
        <dbReference type="EMBL" id="KAF5351706.1"/>
    </source>
</evidence>
<evidence type="ECO:0008006" key="3">
    <source>
        <dbReference type="Google" id="ProtNLM"/>
    </source>
</evidence>
<comment type="caution">
    <text evidence="1">The sequence shown here is derived from an EMBL/GenBank/DDBJ whole genome shotgun (WGS) entry which is preliminary data.</text>
</comment>
<dbReference type="Gene3D" id="3.40.50.1000">
    <property type="entry name" value="HAD superfamily/HAD-like"/>
    <property type="match status" value="1"/>
</dbReference>
<dbReference type="InterPro" id="IPR023214">
    <property type="entry name" value="HAD_sf"/>
</dbReference>
<dbReference type="GO" id="GO:0016791">
    <property type="term" value="F:phosphatase activity"/>
    <property type="evidence" value="ECO:0007669"/>
    <property type="project" value="TreeGrafter"/>
</dbReference>
<organism evidence="1 2">
    <name type="scientific">Leucocoprinus leucothites</name>
    <dbReference type="NCBI Taxonomy" id="201217"/>
    <lineage>
        <taxon>Eukaryota</taxon>
        <taxon>Fungi</taxon>
        <taxon>Dikarya</taxon>
        <taxon>Basidiomycota</taxon>
        <taxon>Agaricomycotina</taxon>
        <taxon>Agaricomycetes</taxon>
        <taxon>Agaricomycetidae</taxon>
        <taxon>Agaricales</taxon>
        <taxon>Agaricineae</taxon>
        <taxon>Agaricaceae</taxon>
        <taxon>Leucocoprinus</taxon>
    </lineage>
</organism>
<protein>
    <recommendedName>
        <fullName evidence="3">HAD-like protein</fullName>
    </recommendedName>
</protein>
<dbReference type="Gene3D" id="1.10.150.240">
    <property type="entry name" value="Putative phosphatase, domain 2"/>
    <property type="match status" value="1"/>
</dbReference>
<reference evidence="1 2" key="1">
    <citation type="journal article" date="2020" name="ISME J.">
        <title>Uncovering the hidden diversity of litter-decomposition mechanisms in mushroom-forming fungi.</title>
        <authorList>
            <person name="Floudas D."/>
            <person name="Bentzer J."/>
            <person name="Ahren D."/>
            <person name="Johansson T."/>
            <person name="Persson P."/>
            <person name="Tunlid A."/>
        </authorList>
    </citation>
    <scope>NUCLEOTIDE SEQUENCE [LARGE SCALE GENOMIC DNA]</scope>
    <source>
        <strain evidence="1 2">CBS 146.42</strain>
    </source>
</reference>
<dbReference type="SUPFAM" id="SSF56784">
    <property type="entry name" value="HAD-like"/>
    <property type="match status" value="1"/>
</dbReference>
<accession>A0A8H5D2V0</accession>
<dbReference type="FunFam" id="1.10.150.240:FF:000001">
    <property type="entry name" value="Haloacid dehalogenase-like hydrolase domain"/>
    <property type="match status" value="1"/>
</dbReference>
<dbReference type="InterPro" id="IPR036412">
    <property type="entry name" value="HAD-like_sf"/>
</dbReference>
<keyword evidence="2" id="KW-1185">Reference proteome</keyword>